<keyword evidence="2" id="KW-1185">Reference proteome</keyword>
<evidence type="ECO:0000313" key="1">
    <source>
        <dbReference type="EMBL" id="KAK3921088.1"/>
    </source>
</evidence>
<reference evidence="1" key="1">
    <citation type="submission" date="2021-07" db="EMBL/GenBank/DDBJ databases">
        <authorList>
            <person name="Catto M.A."/>
            <person name="Jacobson A."/>
            <person name="Kennedy G."/>
            <person name="Labadie P."/>
            <person name="Hunt B.G."/>
            <person name="Srinivasan R."/>
        </authorList>
    </citation>
    <scope>NUCLEOTIDE SEQUENCE</scope>
    <source>
        <strain evidence="1">PL_HMW_Pooled</strain>
        <tissue evidence="1">Head</tissue>
    </source>
</reference>
<protein>
    <submittedName>
        <fullName evidence="1">Interleukin-1 receptor accessory protein-like 1</fullName>
    </submittedName>
</protein>
<comment type="caution">
    <text evidence="1">The sequence shown here is derived from an EMBL/GenBank/DDBJ whole genome shotgun (WGS) entry which is preliminary data.</text>
</comment>
<dbReference type="AlphaFoldDB" id="A0AAE1HH51"/>
<accession>A0AAE1HH51</accession>
<name>A0AAE1HH51_9NEOP</name>
<gene>
    <name evidence="1" type="ORF">KUF71_010303</name>
</gene>
<dbReference type="EMBL" id="JAHWGI010001032">
    <property type="protein sequence ID" value="KAK3921088.1"/>
    <property type="molecule type" value="Genomic_DNA"/>
</dbReference>
<proteinExistence type="predicted"/>
<evidence type="ECO:0000313" key="2">
    <source>
        <dbReference type="Proteomes" id="UP001219518"/>
    </source>
</evidence>
<keyword evidence="1" id="KW-0675">Receptor</keyword>
<dbReference type="Proteomes" id="UP001219518">
    <property type="component" value="Unassembled WGS sequence"/>
</dbReference>
<reference evidence="1" key="2">
    <citation type="journal article" date="2023" name="BMC Genomics">
        <title>Pest status, molecular evolution, and epigenetic factors derived from the genome assembly of Frankliniella fusca, a thysanopteran phytovirus vector.</title>
        <authorList>
            <person name="Catto M.A."/>
            <person name="Labadie P.E."/>
            <person name="Jacobson A.L."/>
            <person name="Kennedy G.G."/>
            <person name="Srinivasan R."/>
            <person name="Hunt B.G."/>
        </authorList>
    </citation>
    <scope>NUCLEOTIDE SEQUENCE</scope>
    <source>
        <strain evidence="1">PL_HMW_Pooled</strain>
    </source>
</reference>
<organism evidence="1 2">
    <name type="scientific">Frankliniella fusca</name>
    <dbReference type="NCBI Taxonomy" id="407009"/>
    <lineage>
        <taxon>Eukaryota</taxon>
        <taxon>Metazoa</taxon>
        <taxon>Ecdysozoa</taxon>
        <taxon>Arthropoda</taxon>
        <taxon>Hexapoda</taxon>
        <taxon>Insecta</taxon>
        <taxon>Pterygota</taxon>
        <taxon>Neoptera</taxon>
        <taxon>Paraneoptera</taxon>
        <taxon>Thysanoptera</taxon>
        <taxon>Terebrantia</taxon>
        <taxon>Thripoidea</taxon>
        <taxon>Thripidae</taxon>
        <taxon>Frankliniella</taxon>
    </lineage>
</organism>
<sequence length="73" mass="8125">MDGWRKCTYLWQTKIVVPGEPLSYGEQVLSNTTNNTISNAISNALSIDYPVSTKLTVSMTNLSVAQNKEMTRN</sequence>